<keyword evidence="4 8" id="KW-0812">Transmembrane</keyword>
<evidence type="ECO:0000256" key="3">
    <source>
        <dbReference type="ARBA" id="ARBA00020827"/>
    </source>
</evidence>
<keyword evidence="7 8" id="KW-0472">Membrane</keyword>
<feature type="transmembrane region" description="Helical" evidence="8">
    <location>
        <begin position="21"/>
        <end position="42"/>
    </location>
</feature>
<feature type="transmembrane region" description="Helical" evidence="8">
    <location>
        <begin position="48"/>
        <end position="64"/>
    </location>
</feature>
<evidence type="ECO:0000256" key="7">
    <source>
        <dbReference type="ARBA" id="ARBA00023136"/>
    </source>
</evidence>
<evidence type="ECO:0000256" key="2">
    <source>
        <dbReference type="ARBA" id="ARBA00009436"/>
    </source>
</evidence>
<dbReference type="GO" id="GO:0000045">
    <property type="term" value="P:autophagosome assembly"/>
    <property type="evidence" value="ECO:0007669"/>
    <property type="project" value="TreeGrafter"/>
</dbReference>
<dbReference type="EMBL" id="MCOG01000038">
    <property type="protein sequence ID" value="ORY72627.1"/>
    <property type="molecule type" value="Genomic_DNA"/>
</dbReference>
<proteinExistence type="inferred from homology"/>
<evidence type="ECO:0000256" key="8">
    <source>
        <dbReference type="SAM" id="Phobius"/>
    </source>
</evidence>
<keyword evidence="6 8" id="KW-1133">Transmembrane helix</keyword>
<evidence type="ECO:0000313" key="10">
    <source>
        <dbReference type="Proteomes" id="UP000193920"/>
    </source>
</evidence>
<evidence type="ECO:0000313" key="9">
    <source>
        <dbReference type="EMBL" id="ORY72627.1"/>
    </source>
</evidence>
<dbReference type="InterPro" id="IPR029008">
    <property type="entry name" value="EMC6-like"/>
</dbReference>
<keyword evidence="5" id="KW-0256">Endoplasmic reticulum</keyword>
<sequence>MENFMKFEKLNVKTMVENSQTAQAIRIIMSIFGGLACGIMGYTGFNGFYFYFALNILICVFLLIKSQFQYTKYFRGVMDFLLGDIYSNLLCFIMFWCLGYALINVYE</sequence>
<gene>
    <name evidence="9" type="ORF">LY90DRAFT_666990</name>
</gene>
<keyword evidence="10" id="KW-1185">Reference proteome</keyword>
<evidence type="ECO:0000256" key="6">
    <source>
        <dbReference type="ARBA" id="ARBA00022989"/>
    </source>
</evidence>
<organism evidence="9 10">
    <name type="scientific">Neocallimastix californiae</name>
    <dbReference type="NCBI Taxonomy" id="1754190"/>
    <lineage>
        <taxon>Eukaryota</taxon>
        <taxon>Fungi</taxon>
        <taxon>Fungi incertae sedis</taxon>
        <taxon>Chytridiomycota</taxon>
        <taxon>Chytridiomycota incertae sedis</taxon>
        <taxon>Neocallimastigomycetes</taxon>
        <taxon>Neocallimastigales</taxon>
        <taxon>Neocallimastigaceae</taxon>
        <taxon>Neocallimastix</taxon>
    </lineage>
</organism>
<evidence type="ECO:0000256" key="1">
    <source>
        <dbReference type="ARBA" id="ARBA00004477"/>
    </source>
</evidence>
<dbReference type="Proteomes" id="UP000193920">
    <property type="component" value="Unassembled WGS sequence"/>
</dbReference>
<accession>A0A1Y2EM58</accession>
<dbReference type="GO" id="GO:0072546">
    <property type="term" value="C:EMC complex"/>
    <property type="evidence" value="ECO:0007669"/>
    <property type="project" value="InterPro"/>
</dbReference>
<dbReference type="InterPro" id="IPR008504">
    <property type="entry name" value="Emc6"/>
</dbReference>
<evidence type="ECO:0000256" key="4">
    <source>
        <dbReference type="ARBA" id="ARBA00022692"/>
    </source>
</evidence>
<dbReference type="OrthoDB" id="16510at2759"/>
<dbReference type="GO" id="GO:0034975">
    <property type="term" value="P:protein folding in endoplasmic reticulum"/>
    <property type="evidence" value="ECO:0007669"/>
    <property type="project" value="TreeGrafter"/>
</dbReference>
<comment type="subcellular location">
    <subcellularLocation>
        <location evidence="1">Endoplasmic reticulum membrane</location>
        <topology evidence="1">Multi-pass membrane protein</topology>
    </subcellularLocation>
</comment>
<dbReference type="Pfam" id="PF07019">
    <property type="entry name" value="EMC6"/>
    <property type="match status" value="1"/>
</dbReference>
<comment type="similarity">
    <text evidence="2">Belongs to the EMC6 family.</text>
</comment>
<feature type="transmembrane region" description="Helical" evidence="8">
    <location>
        <begin position="85"/>
        <end position="103"/>
    </location>
</feature>
<dbReference type="AlphaFoldDB" id="A0A1Y2EM58"/>
<evidence type="ECO:0000256" key="5">
    <source>
        <dbReference type="ARBA" id="ARBA00022824"/>
    </source>
</evidence>
<protein>
    <recommendedName>
        <fullName evidence="3">ER membrane protein complex subunit 6</fullName>
    </recommendedName>
</protein>
<dbReference type="PANTHER" id="PTHR20994:SF0">
    <property type="entry name" value="ER MEMBRANE PROTEIN COMPLEX SUBUNIT 6"/>
    <property type="match status" value="1"/>
</dbReference>
<name>A0A1Y2EM58_9FUNG</name>
<dbReference type="PANTHER" id="PTHR20994">
    <property type="entry name" value="ER MEMBRANE PROTEIN COMPLEX SUBUNIT 6"/>
    <property type="match status" value="1"/>
</dbReference>
<dbReference type="STRING" id="1754190.A0A1Y2EM58"/>
<comment type="caution">
    <text evidence="9">The sequence shown here is derived from an EMBL/GenBank/DDBJ whole genome shotgun (WGS) entry which is preliminary data.</text>
</comment>
<reference evidence="9 10" key="1">
    <citation type="submission" date="2016-08" db="EMBL/GenBank/DDBJ databases">
        <title>A Parts List for Fungal Cellulosomes Revealed by Comparative Genomics.</title>
        <authorList>
            <consortium name="DOE Joint Genome Institute"/>
            <person name="Haitjema C.H."/>
            <person name="Gilmore S.P."/>
            <person name="Henske J.K."/>
            <person name="Solomon K.V."/>
            <person name="De Groot R."/>
            <person name="Kuo A."/>
            <person name="Mondo S.J."/>
            <person name="Salamov A.A."/>
            <person name="Labutti K."/>
            <person name="Zhao Z."/>
            <person name="Chiniquy J."/>
            <person name="Barry K."/>
            <person name="Brewer H.M."/>
            <person name="Purvine S.O."/>
            <person name="Wright A.T."/>
            <person name="Boxma B."/>
            <person name="Van Alen T."/>
            <person name="Hackstein J.H."/>
            <person name="Baker S.E."/>
            <person name="Grigoriev I.V."/>
            <person name="O'Malley M.A."/>
        </authorList>
    </citation>
    <scope>NUCLEOTIDE SEQUENCE [LARGE SCALE GENOMIC DNA]</scope>
    <source>
        <strain evidence="9 10">G1</strain>
    </source>
</reference>